<dbReference type="Proteomes" id="UP001212821">
    <property type="component" value="Chromosome"/>
</dbReference>
<dbReference type="RefSeq" id="WP_270150708.1">
    <property type="nucleotide sequence ID" value="NZ_CP115450.1"/>
</dbReference>
<sequence>MSENLGQRPPMLFVINDRLWIGPDPIGGIQCVARTRSSTRCKNWVETSQVGRWEQMVSRRGLISVYTVGRDDRWLAQHCARHDSPDTVDHELPDWEAFSEDNPEHTARFVRPLPDAWVAIG</sequence>
<proteinExistence type="predicted"/>
<name>A0ABY7QFA4_9ACTN</name>
<protein>
    <submittedName>
        <fullName evidence="1">Uncharacterized protein</fullName>
    </submittedName>
</protein>
<dbReference type="EMBL" id="CP115450">
    <property type="protein sequence ID" value="WBP91408.1"/>
    <property type="molecule type" value="Genomic_DNA"/>
</dbReference>
<accession>A0ABY7QFA4</accession>
<evidence type="ECO:0000313" key="1">
    <source>
        <dbReference type="EMBL" id="WBP91408.1"/>
    </source>
</evidence>
<reference evidence="2" key="1">
    <citation type="submission" date="2022-12" db="EMBL/GenBank/DDBJ databases">
        <authorList>
            <person name="Mo P."/>
        </authorList>
    </citation>
    <scope>NUCLEOTIDE SEQUENCE [LARGE SCALE GENOMIC DNA]</scope>
    <source>
        <strain evidence="2">HUAS 3-15</strain>
    </source>
</reference>
<gene>
    <name evidence="1" type="ORF">O1G21_39705</name>
</gene>
<keyword evidence="2" id="KW-1185">Reference proteome</keyword>
<evidence type="ECO:0000313" key="2">
    <source>
        <dbReference type="Proteomes" id="UP001212821"/>
    </source>
</evidence>
<organism evidence="1 2">
    <name type="scientific">Kitasatospora cathayae</name>
    <dbReference type="NCBI Taxonomy" id="3004092"/>
    <lineage>
        <taxon>Bacteria</taxon>
        <taxon>Bacillati</taxon>
        <taxon>Actinomycetota</taxon>
        <taxon>Actinomycetes</taxon>
        <taxon>Kitasatosporales</taxon>
        <taxon>Streptomycetaceae</taxon>
        <taxon>Kitasatospora</taxon>
    </lineage>
</organism>